<sequence length="149" mass="15123">MIIVLGVGNSLHGDDGAGPAVAAGVAALGLPGIAAYDCGTAPENFTGVVRRAGPDLLVIVDAAEMGLPTGSVRRIPLERICDTAIGTHMLALSHLVRFLADAAGEIVVVGVQPACMGDREGLSAAVERGVLEVVRCVREGDVGRIEVMG</sequence>
<dbReference type="SUPFAM" id="SSF53163">
    <property type="entry name" value="HybD-like"/>
    <property type="match status" value="1"/>
</dbReference>
<keyword evidence="6" id="KW-1185">Reference proteome</keyword>
<dbReference type="PRINTS" id="PR00446">
    <property type="entry name" value="HYDRGNUPTAKE"/>
</dbReference>
<dbReference type="PANTHER" id="PTHR30302:SF1">
    <property type="entry name" value="HYDROGENASE 2 MATURATION PROTEASE"/>
    <property type="match status" value="1"/>
</dbReference>
<dbReference type="Proteomes" id="UP001141422">
    <property type="component" value="Unassembled WGS sequence"/>
</dbReference>
<evidence type="ECO:0000313" key="6">
    <source>
        <dbReference type="Proteomes" id="UP001141422"/>
    </source>
</evidence>
<dbReference type="PANTHER" id="PTHR30302">
    <property type="entry name" value="HYDROGENASE 1 MATURATION PROTEASE"/>
    <property type="match status" value="1"/>
</dbReference>
<dbReference type="InterPro" id="IPR023430">
    <property type="entry name" value="Pept_HybD-like_dom_sf"/>
</dbReference>
<evidence type="ECO:0000256" key="1">
    <source>
        <dbReference type="ARBA" id="ARBA00006814"/>
    </source>
</evidence>
<keyword evidence="2 5" id="KW-0645">Protease</keyword>
<organism evidence="5 6">
    <name type="scientific">Methanocorpusculum petauri</name>
    <dbReference type="NCBI Taxonomy" id="3002863"/>
    <lineage>
        <taxon>Archaea</taxon>
        <taxon>Methanobacteriati</taxon>
        <taxon>Methanobacteriota</taxon>
        <taxon>Stenosarchaea group</taxon>
        <taxon>Methanomicrobia</taxon>
        <taxon>Methanomicrobiales</taxon>
        <taxon>Methanocorpusculaceae</taxon>
        <taxon>Methanocorpusculum</taxon>
    </lineage>
</organism>
<dbReference type="Gene3D" id="3.40.50.1450">
    <property type="entry name" value="HybD-like"/>
    <property type="match status" value="1"/>
</dbReference>
<comment type="similarity">
    <text evidence="1">Belongs to the peptidase A31 family.</text>
</comment>
<dbReference type="RefSeq" id="WP_268924318.1">
    <property type="nucleotide sequence ID" value="NZ_JAPTGB010000004.1"/>
</dbReference>
<keyword evidence="4" id="KW-0378">Hydrolase</keyword>
<evidence type="ECO:0000256" key="4">
    <source>
        <dbReference type="ARBA" id="ARBA00022801"/>
    </source>
</evidence>
<dbReference type="NCBIfam" id="TIGR00072">
    <property type="entry name" value="hydrog_prot"/>
    <property type="match status" value="1"/>
</dbReference>
<evidence type="ECO:0000256" key="3">
    <source>
        <dbReference type="ARBA" id="ARBA00022750"/>
    </source>
</evidence>
<dbReference type="Pfam" id="PF01750">
    <property type="entry name" value="HycI"/>
    <property type="match status" value="1"/>
</dbReference>
<evidence type="ECO:0000313" key="5">
    <source>
        <dbReference type="EMBL" id="MCZ0860096.1"/>
    </source>
</evidence>
<dbReference type="GO" id="GO:0008233">
    <property type="term" value="F:peptidase activity"/>
    <property type="evidence" value="ECO:0007669"/>
    <property type="project" value="UniProtKB-KW"/>
</dbReference>
<evidence type="ECO:0000256" key="2">
    <source>
        <dbReference type="ARBA" id="ARBA00022670"/>
    </source>
</evidence>
<reference evidence="5" key="1">
    <citation type="submission" date="2022-12" db="EMBL/GenBank/DDBJ databases">
        <title>Isolation and characterisation of novel Methanocorpusculum spp. from native Australian herbivores indicates the genus is ancestrally host-associated.</title>
        <authorList>
            <person name="Volmer J.G."/>
            <person name="Soo R.M."/>
            <person name="Evans P.N."/>
            <person name="Hoedt E.C."/>
            <person name="Astorga Alsina A.L."/>
            <person name="Woodcroft B.J."/>
            <person name="Tyson G.W."/>
            <person name="Hugenholtz P."/>
            <person name="Morrison M."/>
        </authorList>
    </citation>
    <scope>NUCLEOTIDE SEQUENCE</scope>
    <source>
        <strain evidence="5">MG</strain>
    </source>
</reference>
<dbReference type="InterPro" id="IPR000671">
    <property type="entry name" value="Peptidase_A31"/>
</dbReference>
<name>A0ABT4IEC4_9EURY</name>
<keyword evidence="3" id="KW-0064">Aspartyl protease</keyword>
<protein>
    <submittedName>
        <fullName evidence="5">Hydrogenase maturation protease</fullName>
    </submittedName>
</protein>
<accession>A0ABT4IEC4</accession>
<dbReference type="GO" id="GO:0006508">
    <property type="term" value="P:proteolysis"/>
    <property type="evidence" value="ECO:0007669"/>
    <property type="project" value="UniProtKB-KW"/>
</dbReference>
<gene>
    <name evidence="5" type="ORF">O0S10_02485</name>
</gene>
<proteinExistence type="inferred from homology"/>
<comment type="caution">
    <text evidence="5">The sequence shown here is derived from an EMBL/GenBank/DDBJ whole genome shotgun (WGS) entry which is preliminary data.</text>
</comment>
<dbReference type="EMBL" id="JAPTGB010000004">
    <property type="protein sequence ID" value="MCZ0860096.1"/>
    <property type="molecule type" value="Genomic_DNA"/>
</dbReference>